<dbReference type="InterPro" id="IPR009079">
    <property type="entry name" value="4_helix_cytokine-like_core"/>
</dbReference>
<evidence type="ECO:0000256" key="2">
    <source>
        <dbReference type="ARBA" id="ARBA00011033"/>
    </source>
</evidence>
<keyword evidence="4" id="KW-0964">Secreted</keyword>
<dbReference type="GO" id="GO:0005126">
    <property type="term" value="F:cytokine receptor binding"/>
    <property type="evidence" value="ECO:0007669"/>
    <property type="project" value="InterPro"/>
</dbReference>
<feature type="signal peptide" evidence="8">
    <location>
        <begin position="1"/>
        <end position="20"/>
    </location>
</feature>
<protein>
    <submittedName>
        <fullName evidence="9">Interferon a3-like</fullName>
    </submittedName>
</protein>
<dbReference type="GO" id="GO:0051607">
    <property type="term" value="P:defense response to virus"/>
    <property type="evidence" value="ECO:0007669"/>
    <property type="project" value="UniProtKB-KW"/>
</dbReference>
<dbReference type="PANTHER" id="PTHR11691">
    <property type="entry name" value="TYPE I INTERFERON"/>
    <property type="match status" value="1"/>
</dbReference>
<keyword evidence="3" id="KW-0202">Cytokine</keyword>
<comment type="subcellular location">
    <subcellularLocation>
        <location evidence="1">Secreted</location>
    </subcellularLocation>
</comment>
<keyword evidence="6" id="KW-0051">Antiviral defense</keyword>
<dbReference type="InterPro" id="IPR000471">
    <property type="entry name" value="Interferon_alpha/beta/delta"/>
</dbReference>
<evidence type="ECO:0000256" key="6">
    <source>
        <dbReference type="ARBA" id="ARBA00023118"/>
    </source>
</evidence>
<evidence type="ECO:0000256" key="7">
    <source>
        <dbReference type="ARBA" id="ARBA00023157"/>
    </source>
</evidence>
<dbReference type="Gene3D" id="1.20.1250.10">
    <property type="match status" value="2"/>
</dbReference>
<proteinExistence type="inferred from homology"/>
<evidence type="ECO:0000256" key="1">
    <source>
        <dbReference type="ARBA" id="ARBA00004613"/>
    </source>
</evidence>
<feature type="chain" id="PRO_5043965164" evidence="8">
    <location>
        <begin position="21"/>
        <end position="231"/>
    </location>
</feature>
<dbReference type="EMBL" id="OY660879">
    <property type="protein sequence ID" value="CAJ1075522.1"/>
    <property type="molecule type" value="Genomic_DNA"/>
</dbReference>
<accession>A0AAV1GPJ5</accession>
<organism evidence="9 10">
    <name type="scientific">Xyrichtys novacula</name>
    <name type="common">Pearly razorfish</name>
    <name type="synonym">Hemipteronotus novacula</name>
    <dbReference type="NCBI Taxonomy" id="13765"/>
    <lineage>
        <taxon>Eukaryota</taxon>
        <taxon>Metazoa</taxon>
        <taxon>Chordata</taxon>
        <taxon>Craniata</taxon>
        <taxon>Vertebrata</taxon>
        <taxon>Euteleostomi</taxon>
        <taxon>Actinopterygii</taxon>
        <taxon>Neopterygii</taxon>
        <taxon>Teleostei</taxon>
        <taxon>Neoteleostei</taxon>
        <taxon>Acanthomorphata</taxon>
        <taxon>Eupercaria</taxon>
        <taxon>Labriformes</taxon>
        <taxon>Labridae</taxon>
        <taxon>Xyrichtys</taxon>
    </lineage>
</organism>
<dbReference type="PANTHER" id="PTHR11691:SF73">
    <property type="entry name" value="INTERFERON BETA"/>
    <property type="match status" value="1"/>
</dbReference>
<evidence type="ECO:0000256" key="3">
    <source>
        <dbReference type="ARBA" id="ARBA00022514"/>
    </source>
</evidence>
<keyword evidence="10" id="KW-1185">Reference proteome</keyword>
<dbReference type="GO" id="GO:0005615">
    <property type="term" value="C:extracellular space"/>
    <property type="evidence" value="ECO:0007669"/>
    <property type="project" value="UniProtKB-KW"/>
</dbReference>
<dbReference type="GO" id="GO:0043330">
    <property type="term" value="P:response to exogenous dsRNA"/>
    <property type="evidence" value="ECO:0007669"/>
    <property type="project" value="TreeGrafter"/>
</dbReference>
<comment type="similarity">
    <text evidence="2">Belongs to the alpha/beta interferon family.</text>
</comment>
<evidence type="ECO:0000313" key="10">
    <source>
        <dbReference type="Proteomes" id="UP001178508"/>
    </source>
</evidence>
<evidence type="ECO:0000256" key="5">
    <source>
        <dbReference type="ARBA" id="ARBA00022729"/>
    </source>
</evidence>
<dbReference type="AlphaFoldDB" id="A0AAV1GPJ5"/>
<evidence type="ECO:0000256" key="8">
    <source>
        <dbReference type="SAM" id="SignalP"/>
    </source>
</evidence>
<keyword evidence="7" id="KW-1015">Disulfide bond</keyword>
<dbReference type="Proteomes" id="UP001178508">
    <property type="component" value="Chromosome 16"/>
</dbReference>
<sequence>MSSWSGLFLVLCSILTPAFSCDWLRHFGRLNGESLKLVQLMGDPLTEERIGVPFPYRLYSSIRKEEVESQLVFIRDSLIMITDLYCHENLTSVPWDHIKMEQFLGTIHRQKVELNRCVSINRQVNLTSVTCKNNTLNVSGEIIHRQTEELNDCVPLKKGVDHRLRNYYRRLTRATLDRTGGSVASWELIRKETTCHLEQLEVLMNSITASGAASRRRSTLTQQGHRLVSTD</sequence>
<evidence type="ECO:0000256" key="4">
    <source>
        <dbReference type="ARBA" id="ARBA00022525"/>
    </source>
</evidence>
<dbReference type="GO" id="GO:0005125">
    <property type="term" value="F:cytokine activity"/>
    <property type="evidence" value="ECO:0007669"/>
    <property type="project" value="UniProtKB-KW"/>
</dbReference>
<gene>
    <name evidence="9" type="ORF">XNOV1_A009020</name>
</gene>
<dbReference type="Pfam" id="PF00143">
    <property type="entry name" value="Interferon"/>
    <property type="match status" value="1"/>
</dbReference>
<dbReference type="SUPFAM" id="SSF47266">
    <property type="entry name" value="4-helical cytokines"/>
    <property type="match status" value="2"/>
</dbReference>
<evidence type="ECO:0000313" key="9">
    <source>
        <dbReference type="EMBL" id="CAJ1075522.1"/>
    </source>
</evidence>
<reference evidence="9" key="1">
    <citation type="submission" date="2023-08" db="EMBL/GenBank/DDBJ databases">
        <authorList>
            <person name="Alioto T."/>
            <person name="Alioto T."/>
            <person name="Gomez Garrido J."/>
        </authorList>
    </citation>
    <scope>NUCLEOTIDE SEQUENCE</scope>
</reference>
<keyword evidence="5 8" id="KW-0732">Signal</keyword>
<name>A0AAV1GPJ5_XYRNO</name>
<dbReference type="GO" id="GO:0006955">
    <property type="term" value="P:immune response"/>
    <property type="evidence" value="ECO:0007669"/>
    <property type="project" value="UniProtKB-ARBA"/>
</dbReference>